<evidence type="ECO:0000256" key="4">
    <source>
        <dbReference type="ARBA" id="ARBA00004496"/>
    </source>
</evidence>
<evidence type="ECO:0000256" key="14">
    <source>
        <dbReference type="ARBA" id="ARBA00022824"/>
    </source>
</evidence>
<dbReference type="Proteomes" id="UP001166052">
    <property type="component" value="Unassembled WGS sequence"/>
</dbReference>
<keyword evidence="18" id="KW-0805">Transcription regulation</keyword>
<feature type="coiled-coil region" evidence="26">
    <location>
        <begin position="114"/>
        <end position="141"/>
    </location>
</feature>
<keyword evidence="7" id="KW-0963">Cytoplasm</keyword>
<dbReference type="InterPro" id="IPR011029">
    <property type="entry name" value="DEATH-like_dom_sf"/>
</dbReference>
<dbReference type="Pfam" id="PF17776">
    <property type="entry name" value="NLRC4_HD2"/>
    <property type="match status" value="1"/>
</dbReference>
<dbReference type="PANTHER" id="PTHR45690">
    <property type="entry name" value="NACHT, LRR AND PYD DOMAINS-CONTAINING PROTEIN 12"/>
    <property type="match status" value="1"/>
</dbReference>
<evidence type="ECO:0000313" key="29">
    <source>
        <dbReference type="Proteomes" id="UP001166052"/>
    </source>
</evidence>
<evidence type="ECO:0000256" key="5">
    <source>
        <dbReference type="ARBA" id="ARBA00004555"/>
    </source>
</evidence>
<feature type="non-terminal residue" evidence="28">
    <location>
        <position position="631"/>
    </location>
</feature>
<dbReference type="SUPFAM" id="SSF52540">
    <property type="entry name" value="P-loop containing nucleoside triphosphate hydrolases"/>
    <property type="match status" value="1"/>
</dbReference>
<evidence type="ECO:0000256" key="13">
    <source>
        <dbReference type="ARBA" id="ARBA00022801"/>
    </source>
</evidence>
<dbReference type="Gene3D" id="3.40.50.300">
    <property type="entry name" value="P-loop containing nucleotide triphosphate hydrolases"/>
    <property type="match status" value="1"/>
</dbReference>
<comment type="subcellular location">
    <subcellularLocation>
        <location evidence="4">Cytoplasm</location>
    </subcellularLocation>
    <subcellularLocation>
        <location evidence="3">Endomembrane system</location>
    </subcellularLocation>
    <subcellularLocation>
        <location evidence="2">Endoplasmic reticulum</location>
    </subcellularLocation>
    <subcellularLocation>
        <location evidence="5">Golgi apparatus</location>
    </subcellularLocation>
    <subcellularLocation>
        <location evidence="1">Nucleus</location>
    </subcellularLocation>
    <subcellularLocation>
        <location evidence="6">Secreted</location>
    </subcellularLocation>
</comment>
<keyword evidence="12" id="KW-0547">Nucleotide-binding</keyword>
<keyword evidence="21" id="KW-0564">Palmitate</keyword>
<dbReference type="InterPro" id="IPR004020">
    <property type="entry name" value="DAPIN"/>
</dbReference>
<dbReference type="SUPFAM" id="SSF47986">
    <property type="entry name" value="DEATH domain"/>
    <property type="match status" value="1"/>
</dbReference>
<dbReference type="PROSITE" id="PS50837">
    <property type="entry name" value="NACHT"/>
    <property type="match status" value="1"/>
</dbReference>
<evidence type="ECO:0000256" key="10">
    <source>
        <dbReference type="ARBA" id="ARBA00022588"/>
    </source>
</evidence>
<evidence type="ECO:0000256" key="15">
    <source>
        <dbReference type="ARBA" id="ARBA00022840"/>
    </source>
</evidence>
<evidence type="ECO:0000256" key="9">
    <source>
        <dbReference type="ARBA" id="ARBA00022553"/>
    </source>
</evidence>
<dbReference type="Pfam" id="PF05729">
    <property type="entry name" value="NACHT"/>
    <property type="match status" value="1"/>
</dbReference>
<evidence type="ECO:0000256" key="24">
    <source>
        <dbReference type="ARBA" id="ARBA00023242"/>
    </source>
</evidence>
<keyword evidence="16" id="KW-0832">Ubl conjugation</keyword>
<dbReference type="InterPro" id="IPR041267">
    <property type="entry name" value="NLRP_HD2"/>
</dbReference>
<accession>A0ABS2Z4C6</accession>
<evidence type="ECO:0000256" key="19">
    <source>
        <dbReference type="ARBA" id="ARBA00023034"/>
    </source>
</evidence>
<evidence type="ECO:0000256" key="7">
    <source>
        <dbReference type="ARBA" id="ARBA00022490"/>
    </source>
</evidence>
<dbReference type="InterPro" id="IPR007111">
    <property type="entry name" value="NACHT_NTPase"/>
</dbReference>
<name>A0ABS2Z4C6_POLSE</name>
<proteinExistence type="predicted"/>
<gene>
    <name evidence="28" type="primary">Nlrp3_6</name>
    <name evidence="28" type="ORF">GTO92_0016238</name>
</gene>
<dbReference type="Gene3D" id="1.10.533.10">
    <property type="entry name" value="Death Domain, Fas"/>
    <property type="match status" value="1"/>
</dbReference>
<keyword evidence="13" id="KW-0378">Hydrolase</keyword>
<keyword evidence="24" id="KW-0539">Nucleus</keyword>
<comment type="caution">
    <text evidence="28">The sequence shown here is derived from an EMBL/GenBank/DDBJ whole genome shotgun (WGS) entry which is preliminary data.</text>
</comment>
<dbReference type="InterPro" id="IPR050637">
    <property type="entry name" value="NLRP_innate_immun_reg"/>
</dbReference>
<evidence type="ECO:0000259" key="27">
    <source>
        <dbReference type="PROSITE" id="PS50837"/>
    </source>
</evidence>
<keyword evidence="11" id="KW-0677">Repeat</keyword>
<evidence type="ECO:0000256" key="18">
    <source>
        <dbReference type="ARBA" id="ARBA00023015"/>
    </source>
</evidence>
<dbReference type="InterPro" id="IPR029495">
    <property type="entry name" value="NACHT-assoc"/>
</dbReference>
<dbReference type="Pfam" id="PF17779">
    <property type="entry name" value="WHD_NOD2"/>
    <property type="match status" value="1"/>
</dbReference>
<evidence type="ECO:0000256" key="6">
    <source>
        <dbReference type="ARBA" id="ARBA00004613"/>
    </source>
</evidence>
<keyword evidence="26" id="KW-0175">Coiled coil</keyword>
<keyword evidence="8" id="KW-0964">Secreted</keyword>
<keyword evidence="14" id="KW-0256">Endoplasmic reticulum</keyword>
<dbReference type="InterPro" id="IPR027417">
    <property type="entry name" value="P-loop_NTPase"/>
</dbReference>
<reference evidence="28" key="1">
    <citation type="journal article" date="2021" name="Cell">
        <title>Tracing the genetic footprints of vertebrate landing in non-teleost ray-finned fishes.</title>
        <authorList>
            <person name="Bi X."/>
            <person name="Wang K."/>
            <person name="Yang L."/>
            <person name="Pan H."/>
            <person name="Jiang H."/>
            <person name="Wei Q."/>
            <person name="Fang M."/>
            <person name="Yu H."/>
            <person name="Zhu C."/>
            <person name="Cai Y."/>
            <person name="He Y."/>
            <person name="Gan X."/>
            <person name="Zeng H."/>
            <person name="Yu D."/>
            <person name="Zhu Y."/>
            <person name="Jiang H."/>
            <person name="Qiu Q."/>
            <person name="Yang H."/>
            <person name="Zhang Y.E."/>
            <person name="Wang W."/>
            <person name="Zhu M."/>
            <person name="He S."/>
            <person name="Zhang G."/>
        </authorList>
    </citation>
    <scope>NUCLEOTIDE SEQUENCE</scope>
    <source>
        <strain evidence="28">Bchr_001</strain>
    </source>
</reference>
<keyword evidence="19" id="KW-0333">Golgi apparatus</keyword>
<keyword evidence="29" id="KW-1185">Reference proteome</keyword>
<dbReference type="Pfam" id="PF14484">
    <property type="entry name" value="FISNA"/>
    <property type="match status" value="1"/>
</dbReference>
<evidence type="ECO:0000256" key="3">
    <source>
        <dbReference type="ARBA" id="ARBA00004308"/>
    </source>
</evidence>
<dbReference type="EMBL" id="JAAWVN010023827">
    <property type="protein sequence ID" value="MBN3293904.1"/>
    <property type="molecule type" value="Genomic_DNA"/>
</dbReference>
<evidence type="ECO:0000256" key="22">
    <source>
        <dbReference type="ARBA" id="ARBA00023163"/>
    </source>
</evidence>
<evidence type="ECO:0000256" key="21">
    <source>
        <dbReference type="ARBA" id="ARBA00023139"/>
    </source>
</evidence>
<keyword evidence="20" id="KW-0472">Membrane</keyword>
<dbReference type="InterPro" id="IPR041075">
    <property type="entry name" value="NOD1/2_WH"/>
</dbReference>
<feature type="non-terminal residue" evidence="28">
    <location>
        <position position="1"/>
    </location>
</feature>
<keyword evidence="17" id="KW-0391">Immunity</keyword>
<keyword evidence="23" id="KW-0395">Inflammatory response</keyword>
<keyword evidence="25" id="KW-0449">Lipoprotein</keyword>
<evidence type="ECO:0000256" key="23">
    <source>
        <dbReference type="ARBA" id="ARBA00023198"/>
    </source>
</evidence>
<dbReference type="PANTHER" id="PTHR45690:SF19">
    <property type="entry name" value="NACHT, LRR AND PYD DOMAINS-CONTAINING PROTEIN 3"/>
    <property type="match status" value="1"/>
</dbReference>
<dbReference type="Pfam" id="PF02758">
    <property type="entry name" value="PYRIN"/>
    <property type="match status" value="1"/>
</dbReference>
<keyword evidence="22" id="KW-0804">Transcription</keyword>
<protein>
    <submittedName>
        <fullName evidence="28">NLRP3 protein</fullName>
    </submittedName>
</protein>
<evidence type="ECO:0000256" key="8">
    <source>
        <dbReference type="ARBA" id="ARBA00022525"/>
    </source>
</evidence>
<evidence type="ECO:0000256" key="25">
    <source>
        <dbReference type="ARBA" id="ARBA00023288"/>
    </source>
</evidence>
<evidence type="ECO:0000256" key="26">
    <source>
        <dbReference type="SAM" id="Coils"/>
    </source>
</evidence>
<evidence type="ECO:0000256" key="20">
    <source>
        <dbReference type="ARBA" id="ARBA00023136"/>
    </source>
</evidence>
<keyword evidence="15" id="KW-0067">ATP-binding</keyword>
<feature type="domain" description="NACHT" evidence="27">
    <location>
        <begin position="172"/>
        <end position="369"/>
    </location>
</feature>
<keyword evidence="10" id="KW-0399">Innate immunity</keyword>
<evidence type="ECO:0000256" key="17">
    <source>
        <dbReference type="ARBA" id="ARBA00022859"/>
    </source>
</evidence>
<keyword evidence="9" id="KW-0597">Phosphoprotein</keyword>
<organism evidence="28 29">
    <name type="scientific">Polypterus senegalus</name>
    <name type="common">Senegal bichir</name>
    <dbReference type="NCBI Taxonomy" id="55291"/>
    <lineage>
        <taxon>Eukaryota</taxon>
        <taxon>Metazoa</taxon>
        <taxon>Chordata</taxon>
        <taxon>Craniata</taxon>
        <taxon>Vertebrata</taxon>
        <taxon>Euteleostomi</taxon>
        <taxon>Actinopterygii</taxon>
        <taxon>Polypteriformes</taxon>
        <taxon>Polypteridae</taxon>
        <taxon>Polypterus</taxon>
    </lineage>
</organism>
<evidence type="ECO:0000313" key="28">
    <source>
        <dbReference type="EMBL" id="MBN3293904.1"/>
    </source>
</evidence>
<evidence type="ECO:0000256" key="16">
    <source>
        <dbReference type="ARBA" id="ARBA00022843"/>
    </source>
</evidence>
<evidence type="ECO:0000256" key="11">
    <source>
        <dbReference type="ARBA" id="ARBA00022737"/>
    </source>
</evidence>
<evidence type="ECO:0000256" key="1">
    <source>
        <dbReference type="ARBA" id="ARBA00004123"/>
    </source>
</evidence>
<dbReference type="SMART" id="SM01289">
    <property type="entry name" value="PYRIN"/>
    <property type="match status" value="1"/>
</dbReference>
<evidence type="ECO:0000256" key="12">
    <source>
        <dbReference type="ARBA" id="ARBA00022741"/>
    </source>
</evidence>
<sequence length="631" mass="73034">MELTEQELTRFWKKLGSIETKHECKHIPYGRLEQAIKSGDSAGELSHLMVGHYERKAIDVLKDTLDEIGRKDQAKKVEDHSSQFKEEIKRKLKKIREYNSLPMERVDFSARFTKLTLVKKHQQQEDKKNELKAKGKEHTELMKKHRNMSIDIENLFTLVDEEKEEKQKTEPKTVVIQGPAGIGKSFTIHKIMLDWASGELFHDRFQYVFQLRCRELRIHKNDSLDDLILKCSRNLKPALEDILSKPEQVLFIFDGFDELSAGWTDNMNEEDVTSTTVMELLSRNIMPQASLLITTRPTALQALDNIVVIDRYIEIVGFLEDEIKEYFIKSFEDQEKALSAFNIIKGNKVVLSLCFLPIMCWIVCSMMKQALQPGEDIMKNMKTNTQVLIHFVNKLLEHHCRTSEKTEFLKIVSSLAFTGIKEEKLVFKNKDLKKFSINPTGNESPFFGKLFYKTDMDAKSVFHFMHLSIQELFAAMHCVSQSSTEEAVQLLNDSLHRDNLIDVVRFLFGLTDVKSQKIIEDFEMLSPALLKTCLLNWIPEAAASYKKQSPFFLQLLHCLYEIQDPQFAKTAMTTLSNIKLVNRPLSSIDCAVIKYCIEQSDSIQCLDIDIILVEEQVKILWDILPKCQFVR</sequence>
<evidence type="ECO:0000256" key="2">
    <source>
        <dbReference type="ARBA" id="ARBA00004240"/>
    </source>
</evidence>